<dbReference type="GO" id="GO:0016020">
    <property type="term" value="C:membrane"/>
    <property type="evidence" value="ECO:0007669"/>
    <property type="project" value="UniProtKB-SubCell"/>
</dbReference>
<evidence type="ECO:0000313" key="8">
    <source>
        <dbReference type="Proteomes" id="UP000198345"/>
    </source>
</evidence>
<keyword evidence="2 5" id="KW-0812">Transmembrane</keyword>
<feature type="transmembrane region" description="Helical" evidence="5">
    <location>
        <begin position="97"/>
        <end position="115"/>
    </location>
</feature>
<dbReference type="PANTHER" id="PTHR36974:SF1">
    <property type="entry name" value="DOXX FAMILY MEMBRANE PROTEIN"/>
    <property type="match status" value="1"/>
</dbReference>
<feature type="transmembrane region" description="Helical" evidence="5">
    <location>
        <begin position="6"/>
        <end position="22"/>
    </location>
</feature>
<evidence type="ECO:0000256" key="5">
    <source>
        <dbReference type="SAM" id="Phobius"/>
    </source>
</evidence>
<dbReference type="AlphaFoldDB" id="A0A226GNY5"/>
<name>A0A226GNY5_9FLAO</name>
<evidence type="ECO:0000256" key="2">
    <source>
        <dbReference type="ARBA" id="ARBA00022692"/>
    </source>
</evidence>
<dbReference type="OrthoDB" id="327939at2"/>
<dbReference type="InterPro" id="IPR009908">
    <property type="entry name" value="Methylamine_util_MauE"/>
</dbReference>
<dbReference type="GO" id="GO:0030416">
    <property type="term" value="P:methylamine metabolic process"/>
    <property type="evidence" value="ECO:0007669"/>
    <property type="project" value="InterPro"/>
</dbReference>
<organism evidence="7 8">
    <name type="scientific">Flavobacterium hercynium</name>
    <dbReference type="NCBI Taxonomy" id="387094"/>
    <lineage>
        <taxon>Bacteria</taxon>
        <taxon>Pseudomonadati</taxon>
        <taxon>Bacteroidota</taxon>
        <taxon>Flavobacteriia</taxon>
        <taxon>Flavobacteriales</taxon>
        <taxon>Flavobacteriaceae</taxon>
        <taxon>Flavobacterium</taxon>
    </lineage>
</organism>
<dbReference type="RefSeq" id="WP_089052077.1">
    <property type="nucleotide sequence ID" value="NZ_FXTV01000005.1"/>
</dbReference>
<reference evidence="7 8" key="1">
    <citation type="submission" date="2016-11" db="EMBL/GenBank/DDBJ databases">
        <title>Whole genomes of Flavobacteriaceae.</title>
        <authorList>
            <person name="Stine C."/>
            <person name="Li C."/>
            <person name="Tadesse D."/>
        </authorList>
    </citation>
    <scope>NUCLEOTIDE SEQUENCE [LARGE SCALE GENOMIC DNA]</scope>
    <source>
        <strain evidence="7 8">DSM 18292</strain>
    </source>
</reference>
<dbReference type="Proteomes" id="UP000198345">
    <property type="component" value="Unassembled WGS sequence"/>
</dbReference>
<feature type="transmembrane region" description="Helical" evidence="5">
    <location>
        <begin position="42"/>
        <end position="59"/>
    </location>
</feature>
<feature type="domain" description="Methylamine utilisation protein MauE" evidence="6">
    <location>
        <begin position="8"/>
        <end position="87"/>
    </location>
</feature>
<dbReference type="EMBL" id="MUGW01000088">
    <property type="protein sequence ID" value="OXA83191.1"/>
    <property type="molecule type" value="Genomic_DNA"/>
</dbReference>
<accession>A0A226GNY5</accession>
<evidence type="ECO:0000256" key="1">
    <source>
        <dbReference type="ARBA" id="ARBA00004141"/>
    </source>
</evidence>
<sequence length="118" mass="13390">MNLPWHLYLMAFLYIIAGINHFKNPGMYIRIIPPFFPNPKLLNSLSGIAEIILGILLLIPATTCLAAWGIIALLIAVFPANVYMYQKKKGGFSLLKLILLLRIPLQIPLILWAYLYTH</sequence>
<evidence type="ECO:0000259" key="6">
    <source>
        <dbReference type="Pfam" id="PF07291"/>
    </source>
</evidence>
<keyword evidence="4 5" id="KW-0472">Membrane</keyword>
<gene>
    <name evidence="7" type="ORF">B0A66_22475</name>
</gene>
<evidence type="ECO:0000256" key="4">
    <source>
        <dbReference type="ARBA" id="ARBA00023136"/>
    </source>
</evidence>
<dbReference type="Pfam" id="PF07291">
    <property type="entry name" value="MauE"/>
    <property type="match status" value="1"/>
</dbReference>
<proteinExistence type="predicted"/>
<comment type="caution">
    <text evidence="7">The sequence shown here is derived from an EMBL/GenBank/DDBJ whole genome shotgun (WGS) entry which is preliminary data.</text>
</comment>
<dbReference type="PANTHER" id="PTHR36974">
    <property type="entry name" value="MEMBRANE PROTEIN-RELATED"/>
    <property type="match status" value="1"/>
</dbReference>
<evidence type="ECO:0000313" key="7">
    <source>
        <dbReference type="EMBL" id="OXA83191.1"/>
    </source>
</evidence>
<evidence type="ECO:0000256" key="3">
    <source>
        <dbReference type="ARBA" id="ARBA00022989"/>
    </source>
</evidence>
<feature type="transmembrane region" description="Helical" evidence="5">
    <location>
        <begin position="65"/>
        <end position="85"/>
    </location>
</feature>
<protein>
    <submittedName>
        <fullName evidence="7">DoxX family protein</fullName>
    </submittedName>
</protein>
<keyword evidence="8" id="KW-1185">Reference proteome</keyword>
<keyword evidence="3 5" id="KW-1133">Transmembrane helix</keyword>
<comment type="subcellular location">
    <subcellularLocation>
        <location evidence="1">Membrane</location>
        <topology evidence="1">Multi-pass membrane protein</topology>
    </subcellularLocation>
</comment>